<dbReference type="OrthoDB" id="648163at2"/>
<dbReference type="EMBL" id="SWBQ01000006">
    <property type="protein sequence ID" value="TKC03889.1"/>
    <property type="molecule type" value="Genomic_DNA"/>
</dbReference>
<gene>
    <name evidence="1" type="ORF">FA047_18200</name>
</gene>
<keyword evidence="2" id="KW-1185">Reference proteome</keyword>
<reference evidence="1 2" key="1">
    <citation type="submission" date="2019-04" db="EMBL/GenBank/DDBJ databases">
        <title>Pedobacter sp. RP-3-15 sp. nov., isolated from Arctic soil.</title>
        <authorList>
            <person name="Dahal R.H."/>
            <person name="Kim D.-U."/>
        </authorList>
    </citation>
    <scope>NUCLEOTIDE SEQUENCE [LARGE SCALE GENOMIC DNA]</scope>
    <source>
        <strain evidence="1 2">RP-3-15</strain>
    </source>
</reference>
<dbReference type="RefSeq" id="WP_136837527.1">
    <property type="nucleotide sequence ID" value="NZ_SWBQ01000006.1"/>
</dbReference>
<dbReference type="InterPro" id="IPR046233">
    <property type="entry name" value="DUF6266"/>
</dbReference>
<evidence type="ECO:0000313" key="1">
    <source>
        <dbReference type="EMBL" id="TKC03889.1"/>
    </source>
</evidence>
<evidence type="ECO:0000313" key="2">
    <source>
        <dbReference type="Proteomes" id="UP000307244"/>
    </source>
</evidence>
<proteinExistence type="predicted"/>
<organism evidence="1 2">
    <name type="scientific">Pedobacter frigoris</name>
    <dbReference type="NCBI Taxonomy" id="2571272"/>
    <lineage>
        <taxon>Bacteria</taxon>
        <taxon>Pseudomonadati</taxon>
        <taxon>Bacteroidota</taxon>
        <taxon>Sphingobacteriia</taxon>
        <taxon>Sphingobacteriales</taxon>
        <taxon>Sphingobacteriaceae</taxon>
        <taxon>Pedobacter</taxon>
    </lineage>
</organism>
<accession>A0A4U1CCN0</accession>
<protein>
    <submittedName>
        <fullName evidence="1">Uncharacterized protein</fullName>
    </submittedName>
</protein>
<dbReference type="Pfam" id="PF19781">
    <property type="entry name" value="DUF6266"/>
    <property type="match status" value="1"/>
</dbReference>
<comment type="caution">
    <text evidence="1">The sequence shown here is derived from an EMBL/GenBank/DDBJ whole genome shotgun (WGS) entry which is preliminary data.</text>
</comment>
<dbReference type="AlphaFoldDB" id="A0A4U1CCN0"/>
<name>A0A4U1CCN0_9SPHI</name>
<dbReference type="Proteomes" id="UP000307244">
    <property type="component" value="Unassembled WGS sequence"/>
</dbReference>
<sequence>MARMKNGPFGPIIGKIGNKIAYIRLGEPIIKMAPHKSNKPRTPAQIAASDRMRVVMELISPLNSFTNVGFKLAARGTNKTAQNKAVSYQLNNALQGVYPDLSVDYSKVRLAEGKLNPPADTTVTYADGKLTFTWDKDADDTYNNYRLHVMMVAYLPDTKTEYCCIMGARKLAGEDFLPFVPADGTKPYAMVKETCAETYLAFISNDGEAISNTVYTGRVVF</sequence>